<comment type="caution">
    <text evidence="2">The sequence shown here is derived from an EMBL/GenBank/DDBJ whole genome shotgun (WGS) entry which is preliminary data.</text>
</comment>
<accession>A0ABU9RIF2</accession>
<name>A0ABU9RIF2_9BURK</name>
<reference evidence="2 3" key="1">
    <citation type="submission" date="2024-01" db="EMBL/GenBank/DDBJ databases">
        <title>The diversity of rhizobia nodulating Mimosa spp. in eleven states of Brazil covering several biomes is determined by host plant, location, and edaphic factors.</title>
        <authorList>
            <person name="Rouws L."/>
            <person name="Barauna A."/>
            <person name="Beukes C."/>
            <person name="De Faria S.M."/>
            <person name="Gross E."/>
            <person name="Dos Reis Junior F.B."/>
            <person name="Simon M."/>
            <person name="Maluk M."/>
            <person name="Odee D.W."/>
            <person name="Kenicer G."/>
            <person name="Young J.P.W."/>
            <person name="Reis V.M."/>
            <person name="Zilli J."/>
            <person name="James E.K."/>
        </authorList>
    </citation>
    <scope>NUCLEOTIDE SEQUENCE [LARGE SCALE GENOMIC DNA]</scope>
    <source>
        <strain evidence="2 3">JPY167</strain>
    </source>
</reference>
<dbReference type="Proteomes" id="UP001489897">
    <property type="component" value="Unassembled WGS sequence"/>
</dbReference>
<gene>
    <name evidence="2" type="ORF">VSR73_01945</name>
</gene>
<evidence type="ECO:0000256" key="1">
    <source>
        <dbReference type="SAM" id="MobiDB-lite"/>
    </source>
</evidence>
<keyword evidence="3" id="KW-1185">Reference proteome</keyword>
<evidence type="ECO:0000313" key="2">
    <source>
        <dbReference type="EMBL" id="MEM5419834.1"/>
    </source>
</evidence>
<evidence type="ECO:0008006" key="4">
    <source>
        <dbReference type="Google" id="ProtNLM"/>
    </source>
</evidence>
<dbReference type="EMBL" id="JAYMRV010000001">
    <property type="protein sequence ID" value="MEM5419834.1"/>
    <property type="molecule type" value="Genomic_DNA"/>
</dbReference>
<feature type="compositionally biased region" description="Basic and acidic residues" evidence="1">
    <location>
        <begin position="75"/>
        <end position="90"/>
    </location>
</feature>
<organism evidence="2 3">
    <name type="scientific">Paraburkholderia ferrariae</name>
    <dbReference type="NCBI Taxonomy" id="386056"/>
    <lineage>
        <taxon>Bacteria</taxon>
        <taxon>Pseudomonadati</taxon>
        <taxon>Pseudomonadota</taxon>
        <taxon>Betaproteobacteria</taxon>
        <taxon>Burkholderiales</taxon>
        <taxon>Burkholderiaceae</taxon>
        <taxon>Paraburkholderia</taxon>
    </lineage>
</organism>
<feature type="region of interest" description="Disordered" evidence="1">
    <location>
        <begin position="64"/>
        <end position="106"/>
    </location>
</feature>
<sequence length="106" mass="11378">MENAEKKDAGSNDLGAFTQAEFCAAYGVNRVTFHRMEKAGTAPTTIRVGRKVLITRRAAREWEERMAGGVAKTKVTNEADAPKAADEAAPAKKRRKATKADTGAIA</sequence>
<proteinExistence type="predicted"/>
<protein>
    <recommendedName>
        <fullName evidence="4">Helix-turn-helix domain-containing protein</fullName>
    </recommendedName>
</protein>
<dbReference type="RefSeq" id="WP_342945633.1">
    <property type="nucleotide sequence ID" value="NZ_JAYMRV010000001.1"/>
</dbReference>
<evidence type="ECO:0000313" key="3">
    <source>
        <dbReference type="Proteomes" id="UP001489897"/>
    </source>
</evidence>